<organism evidence="12 13">
    <name type="scientific">Aliidongia dinghuensis</name>
    <dbReference type="NCBI Taxonomy" id="1867774"/>
    <lineage>
        <taxon>Bacteria</taxon>
        <taxon>Pseudomonadati</taxon>
        <taxon>Pseudomonadota</taxon>
        <taxon>Alphaproteobacteria</taxon>
        <taxon>Rhodospirillales</taxon>
        <taxon>Dongiaceae</taxon>
        <taxon>Aliidongia</taxon>
    </lineage>
</organism>
<proteinExistence type="inferred from homology"/>
<feature type="site" description="Transition state stabilizer" evidence="9">
    <location>
        <position position="208"/>
    </location>
</feature>
<evidence type="ECO:0000313" key="12">
    <source>
        <dbReference type="EMBL" id="GGF16117.1"/>
    </source>
</evidence>
<evidence type="ECO:0000256" key="5">
    <source>
        <dbReference type="ARBA" id="ARBA00022679"/>
    </source>
</evidence>
<dbReference type="EMBL" id="BMJQ01000005">
    <property type="protein sequence ID" value="GGF16117.1"/>
    <property type="molecule type" value="Genomic_DNA"/>
</dbReference>
<evidence type="ECO:0000313" key="13">
    <source>
        <dbReference type="Proteomes" id="UP000646365"/>
    </source>
</evidence>
<keyword evidence="5 10" id="KW-0808">Transferase</keyword>
<accession>A0A8J3E4P7</accession>
<dbReference type="InterPro" id="IPR007507">
    <property type="entry name" value="Glycos_transf_N"/>
</dbReference>
<dbReference type="UniPathway" id="UPA00958"/>
<feature type="domain" description="3-deoxy-D-manno-octulosonic-acid transferase N-terminal" evidence="11">
    <location>
        <begin position="35"/>
        <end position="209"/>
    </location>
</feature>
<evidence type="ECO:0000259" key="11">
    <source>
        <dbReference type="Pfam" id="PF04413"/>
    </source>
</evidence>
<dbReference type="Pfam" id="PF04413">
    <property type="entry name" value="Glycos_transf_N"/>
    <property type="match status" value="1"/>
</dbReference>
<dbReference type="Gene3D" id="3.40.50.2000">
    <property type="entry name" value="Glycogen Phosphorylase B"/>
    <property type="match status" value="1"/>
</dbReference>
<reference evidence="12" key="1">
    <citation type="journal article" date="2014" name="Int. J. Syst. Evol. Microbiol.">
        <title>Complete genome sequence of Corynebacterium casei LMG S-19264T (=DSM 44701T), isolated from a smear-ripened cheese.</title>
        <authorList>
            <consortium name="US DOE Joint Genome Institute (JGI-PGF)"/>
            <person name="Walter F."/>
            <person name="Albersmeier A."/>
            <person name="Kalinowski J."/>
            <person name="Ruckert C."/>
        </authorList>
    </citation>
    <scope>NUCLEOTIDE SEQUENCE</scope>
    <source>
        <strain evidence="12">CGMCC 1.15725</strain>
    </source>
</reference>
<evidence type="ECO:0000256" key="7">
    <source>
        <dbReference type="ARBA" id="ARBA00049183"/>
    </source>
</evidence>
<dbReference type="PANTHER" id="PTHR42755">
    <property type="entry name" value="3-DEOXY-MANNO-OCTULOSONATE CYTIDYLYLTRANSFERASE"/>
    <property type="match status" value="1"/>
</dbReference>
<comment type="catalytic activity">
    <reaction evidence="7 10">
        <text>lipid IVA (E. coli) + CMP-3-deoxy-beta-D-manno-octulosonate = alpha-Kdo-(2-&gt;6)-lipid IVA (E. coli) + CMP + H(+)</text>
        <dbReference type="Rhea" id="RHEA:28066"/>
        <dbReference type="ChEBI" id="CHEBI:15378"/>
        <dbReference type="ChEBI" id="CHEBI:58603"/>
        <dbReference type="ChEBI" id="CHEBI:60364"/>
        <dbReference type="ChEBI" id="CHEBI:60377"/>
        <dbReference type="ChEBI" id="CHEBI:85987"/>
        <dbReference type="EC" id="2.4.99.12"/>
    </reaction>
</comment>
<evidence type="ECO:0000256" key="4">
    <source>
        <dbReference type="ARBA" id="ARBA00019077"/>
    </source>
</evidence>
<keyword evidence="10" id="KW-0472">Membrane</keyword>
<dbReference type="GO" id="GO:0005886">
    <property type="term" value="C:plasma membrane"/>
    <property type="evidence" value="ECO:0007669"/>
    <property type="project" value="UniProtKB-SubCell"/>
</dbReference>
<evidence type="ECO:0000256" key="2">
    <source>
        <dbReference type="ARBA" id="ARBA00004713"/>
    </source>
</evidence>
<keyword evidence="10" id="KW-1003">Cell membrane</keyword>
<dbReference type="EC" id="2.4.99.12" evidence="3 10"/>
<protein>
    <recommendedName>
        <fullName evidence="4 10">3-deoxy-D-manno-octulosonic acid transferase</fullName>
        <shortName evidence="10">Kdo transferase</shortName>
        <ecNumber evidence="3 10">2.4.99.12</ecNumber>
    </recommendedName>
    <alternativeName>
        <fullName evidence="6 10">Lipid IV(A) 3-deoxy-D-manno-octulosonic acid transferase</fullName>
    </alternativeName>
</protein>
<reference evidence="12" key="2">
    <citation type="submission" date="2020-09" db="EMBL/GenBank/DDBJ databases">
        <authorList>
            <person name="Sun Q."/>
            <person name="Zhou Y."/>
        </authorList>
    </citation>
    <scope>NUCLEOTIDE SEQUENCE</scope>
    <source>
        <strain evidence="12">CGMCC 1.15725</strain>
    </source>
</reference>
<dbReference type="GO" id="GO:0043842">
    <property type="term" value="F:Kdo transferase activity"/>
    <property type="evidence" value="ECO:0007669"/>
    <property type="project" value="UniProtKB-EC"/>
</dbReference>
<dbReference type="SUPFAM" id="SSF53756">
    <property type="entry name" value="UDP-Glycosyltransferase/glycogen phosphorylase"/>
    <property type="match status" value="1"/>
</dbReference>
<keyword evidence="13" id="KW-1185">Reference proteome</keyword>
<evidence type="ECO:0000256" key="9">
    <source>
        <dbReference type="PIRSR" id="PIRSR639901-2"/>
    </source>
</evidence>
<gene>
    <name evidence="12" type="primary">kdtA</name>
    <name evidence="12" type="ORF">GCM10011611_22360</name>
</gene>
<comment type="subcellular location">
    <subcellularLocation>
        <location evidence="10">Cell membrane</location>
    </subcellularLocation>
</comment>
<dbReference type="RefSeq" id="WP_189045644.1">
    <property type="nucleotide sequence ID" value="NZ_BMJQ01000005.1"/>
</dbReference>
<keyword evidence="10" id="KW-0448">Lipopolysaccharide biosynthesis</keyword>
<evidence type="ECO:0000256" key="10">
    <source>
        <dbReference type="RuleBase" id="RU365103"/>
    </source>
</evidence>
<dbReference type="PANTHER" id="PTHR42755:SF1">
    <property type="entry name" value="3-DEOXY-D-MANNO-OCTULOSONIC ACID TRANSFERASE, MITOCHONDRIAL-RELATED"/>
    <property type="match status" value="1"/>
</dbReference>
<comment type="caution">
    <text evidence="12">The sequence shown here is derived from an EMBL/GenBank/DDBJ whole genome shotgun (WGS) entry which is preliminary data.</text>
</comment>
<comment type="function">
    <text evidence="1 10">Involved in lipopolysaccharide (LPS) biosynthesis. Catalyzes the transfer of 3-deoxy-D-manno-octulosonate (Kdo) residue(s) from CMP-Kdo to lipid IV(A), the tetraacyldisaccharide-1,4'-bisphosphate precursor of lipid A.</text>
</comment>
<dbReference type="InterPro" id="IPR038107">
    <property type="entry name" value="Glycos_transf_N_sf"/>
</dbReference>
<evidence type="ECO:0000256" key="1">
    <source>
        <dbReference type="ARBA" id="ARBA00003394"/>
    </source>
</evidence>
<evidence type="ECO:0000256" key="6">
    <source>
        <dbReference type="ARBA" id="ARBA00031445"/>
    </source>
</evidence>
<evidence type="ECO:0000256" key="8">
    <source>
        <dbReference type="PIRSR" id="PIRSR639901-1"/>
    </source>
</evidence>
<dbReference type="Proteomes" id="UP000646365">
    <property type="component" value="Unassembled WGS sequence"/>
</dbReference>
<name>A0A8J3E4P7_9PROT</name>
<comment type="pathway">
    <text evidence="2 10">Bacterial outer membrane biogenesis; LPS core biosynthesis.</text>
</comment>
<evidence type="ECO:0000256" key="3">
    <source>
        <dbReference type="ARBA" id="ARBA00012621"/>
    </source>
</evidence>
<comment type="similarity">
    <text evidence="10">Belongs to the glycosyltransferase group 1 family.</text>
</comment>
<feature type="site" description="Transition state stabilizer" evidence="9">
    <location>
        <position position="132"/>
    </location>
</feature>
<dbReference type="Gene3D" id="3.40.50.11720">
    <property type="entry name" value="3-Deoxy-D-manno-octulosonic-acid transferase, N-terminal domain"/>
    <property type="match status" value="1"/>
</dbReference>
<dbReference type="GO" id="GO:0009244">
    <property type="term" value="P:lipopolysaccharide core region biosynthetic process"/>
    <property type="evidence" value="ECO:0007669"/>
    <property type="project" value="UniProtKB-UniRule"/>
</dbReference>
<feature type="active site" description="Proton acceptor" evidence="8">
    <location>
        <position position="62"/>
    </location>
</feature>
<dbReference type="AlphaFoldDB" id="A0A8J3E4P7"/>
<sequence>MSWLAAYRTATWAALPAVKLLLARRTRRGKEDPARRRERLGFAARPRSAGPLIWAHAASVGESLSLLPLIDRLLARLPTAEILVTSGTVTSAGLLAQRLPPRAFHQYVPIDHPGAVERFLDHWRPNLAIWVESELWPNLIAATSRRRVPMVLLNAKMSERAMRGWRRFPGLIRTLLGAFDLVLAQDETQAARLNRLGARSAVTVGDLKSSAAPLPADAAELAALTQAIGDRPVWLAAQTHDGEEAIVADAHRRIAAGRPGLLTLLAPRHPNRAPAIAALLAERGLTVARRSAAAPIEPATDLYLADTLGEMGLFYRLGGIVLVAGSLLAPGTIGGHNPIEPALLGAAILHGPDMVNCAANAAALDAAGGAWPVVGAAGIAEAVGALLDDPARRTAMGRAAEAAAAAEAGVVDRALERLEPLIAPLAAGTSHARA</sequence>
<dbReference type="InterPro" id="IPR039901">
    <property type="entry name" value="Kdotransferase"/>
</dbReference>
<dbReference type="GO" id="GO:0009245">
    <property type="term" value="P:lipid A biosynthetic process"/>
    <property type="evidence" value="ECO:0007669"/>
    <property type="project" value="TreeGrafter"/>
</dbReference>